<name>A0ABQ0JSS8_9BACT</name>
<dbReference type="EMBL" id="BAFN01000001">
    <property type="protein sequence ID" value="GAN31782.1"/>
    <property type="molecule type" value="Genomic_DNA"/>
</dbReference>
<proteinExistence type="predicted"/>
<dbReference type="Proteomes" id="UP000032309">
    <property type="component" value="Unassembled WGS sequence"/>
</dbReference>
<protein>
    <submittedName>
        <fullName evidence="2">Uncharacterized protein</fullName>
    </submittedName>
</protein>
<keyword evidence="3" id="KW-1185">Reference proteome</keyword>
<comment type="caution">
    <text evidence="2">The sequence shown here is derived from an EMBL/GenBank/DDBJ whole genome shotgun (WGS) entry which is preliminary data.</text>
</comment>
<feature type="region of interest" description="Disordered" evidence="1">
    <location>
        <begin position="60"/>
        <end position="81"/>
    </location>
</feature>
<organism evidence="2 3">
    <name type="scientific">Candidatus Brocadia sinica JPN1</name>
    <dbReference type="NCBI Taxonomy" id="1197129"/>
    <lineage>
        <taxon>Bacteria</taxon>
        <taxon>Pseudomonadati</taxon>
        <taxon>Planctomycetota</taxon>
        <taxon>Candidatus Brocadiia</taxon>
        <taxon>Candidatus Brocadiales</taxon>
        <taxon>Candidatus Brocadiaceae</taxon>
        <taxon>Candidatus Brocadia</taxon>
    </lineage>
</organism>
<sequence length="81" mass="9461">MLKDKEKQKLSDKEEICLKKAHELYIEQQKRESPVINRNMNVNLDVHSDLVDLSAYRNYPDEGGEENPEQVINAEFTQQKG</sequence>
<gene>
    <name evidence="2" type="ORF">BROSI_A0286</name>
</gene>
<dbReference type="RefSeq" id="WP_052561673.1">
    <property type="nucleotide sequence ID" value="NZ_BAFN01000001.1"/>
</dbReference>
<evidence type="ECO:0000313" key="3">
    <source>
        <dbReference type="Proteomes" id="UP000032309"/>
    </source>
</evidence>
<evidence type="ECO:0000313" key="2">
    <source>
        <dbReference type="EMBL" id="GAN31782.1"/>
    </source>
</evidence>
<reference evidence="3" key="1">
    <citation type="journal article" date="2015" name="Genome Announc.">
        <title>Draft Genome Sequence of an Anaerobic Ammonium-Oxidizing Bacterium, "Candidatus Brocadia sinica".</title>
        <authorList>
            <person name="Oshiki M."/>
            <person name="Shinyako-Hata K."/>
            <person name="Satoh H."/>
            <person name="Okabe S."/>
        </authorList>
    </citation>
    <scope>NUCLEOTIDE SEQUENCE [LARGE SCALE GENOMIC DNA]</scope>
    <source>
        <strain evidence="3">JPN1</strain>
    </source>
</reference>
<accession>A0ABQ0JSS8</accession>
<evidence type="ECO:0000256" key="1">
    <source>
        <dbReference type="SAM" id="MobiDB-lite"/>
    </source>
</evidence>